<dbReference type="GeneID" id="76207294"/>
<sequence length="60" mass="6887">MVDCQLYELSGISNDVRVRIINYVMEQKGVKARDLGVTLNLISMIRSGKRRVTEDLLRGY</sequence>
<reference evidence="2" key="2">
    <citation type="submission" date="2020-09" db="EMBL/GenBank/DDBJ databases">
        <authorList>
            <person name="Sun Q."/>
            <person name="Ohkuma M."/>
        </authorList>
    </citation>
    <scope>NUCLEOTIDE SEQUENCE</scope>
    <source>
        <strain evidence="2">JCM 11219</strain>
    </source>
</reference>
<gene>
    <name evidence="2" type="ORF">GCM10007112_21980</name>
    <name evidence="1" type="ORF">Vsou_17500</name>
</gene>
<reference evidence="2" key="1">
    <citation type="journal article" date="2014" name="Int. J. Syst. Evol. Microbiol.">
        <title>Complete genome sequence of Corynebacterium casei LMG S-19264T (=DSM 44701T), isolated from a smear-ripened cheese.</title>
        <authorList>
            <consortium name="US DOE Joint Genome Institute (JGI-PGF)"/>
            <person name="Walter F."/>
            <person name="Albersmeier A."/>
            <person name="Kalinowski J."/>
            <person name="Ruckert C."/>
        </authorList>
    </citation>
    <scope>NUCLEOTIDE SEQUENCE</scope>
    <source>
        <strain evidence="2">JCM 11219</strain>
    </source>
</reference>
<reference evidence="4" key="3">
    <citation type="submission" date="2022-09" db="EMBL/GenBank/DDBJ databases">
        <title>Complete genome sequence of Vulcanisaeta souniana.</title>
        <authorList>
            <person name="Kato S."/>
            <person name="Itoh T."/>
            <person name="Ohkuma M."/>
        </authorList>
    </citation>
    <scope>NUCLEOTIDE SEQUENCE [LARGE SCALE GENOMIC DNA]</scope>
    <source>
        <strain evidence="4">JCM 11219</strain>
    </source>
</reference>
<protein>
    <submittedName>
        <fullName evidence="2">Uncharacterized protein</fullName>
    </submittedName>
</protein>
<dbReference type="EMBL" id="AP026830">
    <property type="protein sequence ID" value="BDR92657.1"/>
    <property type="molecule type" value="Genomic_DNA"/>
</dbReference>
<organism evidence="2 3">
    <name type="scientific">Vulcanisaeta souniana JCM 11219</name>
    <dbReference type="NCBI Taxonomy" id="1293586"/>
    <lineage>
        <taxon>Archaea</taxon>
        <taxon>Thermoproteota</taxon>
        <taxon>Thermoprotei</taxon>
        <taxon>Thermoproteales</taxon>
        <taxon>Thermoproteaceae</taxon>
        <taxon>Vulcanisaeta</taxon>
    </lineage>
</organism>
<accession>A0A830E9L2</accession>
<name>A0A830E9L2_9CREN</name>
<dbReference type="OrthoDB" id="382313at2157"/>
<dbReference type="Proteomes" id="UP000657075">
    <property type="component" value="Unassembled WGS sequence"/>
</dbReference>
<dbReference type="EMBL" id="BMNM01000011">
    <property type="protein sequence ID" value="GGI84566.1"/>
    <property type="molecule type" value="Genomic_DNA"/>
</dbReference>
<evidence type="ECO:0000313" key="1">
    <source>
        <dbReference type="EMBL" id="BDR92657.1"/>
    </source>
</evidence>
<proteinExistence type="predicted"/>
<reference evidence="1" key="4">
    <citation type="journal article" date="2023" name="Microbiol. Resour. Announc.">
        <title>Complete Genome Sequence of Vulcanisaeta souniana Strain IC-059, a Hyperthermophilic Archaeon Isolated from Hot Spring Water in Japan.</title>
        <authorList>
            <person name="Kato S."/>
            <person name="Itoh T."/>
            <person name="Wu L."/>
            <person name="Ma J."/>
            <person name="Ohkuma M."/>
        </authorList>
    </citation>
    <scope>NUCLEOTIDE SEQUENCE</scope>
    <source>
        <strain evidence="1">JCM 11219</strain>
    </source>
</reference>
<evidence type="ECO:0000313" key="2">
    <source>
        <dbReference type="EMBL" id="GGI84566.1"/>
    </source>
</evidence>
<evidence type="ECO:0000313" key="4">
    <source>
        <dbReference type="Proteomes" id="UP001060771"/>
    </source>
</evidence>
<dbReference type="AlphaFoldDB" id="A0A830E9L2"/>
<keyword evidence="4" id="KW-1185">Reference proteome</keyword>
<dbReference type="Proteomes" id="UP001060771">
    <property type="component" value="Chromosome"/>
</dbReference>
<dbReference type="RefSeq" id="WP_188603960.1">
    <property type="nucleotide sequence ID" value="NZ_AP026830.1"/>
</dbReference>
<evidence type="ECO:0000313" key="3">
    <source>
        <dbReference type="Proteomes" id="UP000657075"/>
    </source>
</evidence>